<dbReference type="GeneID" id="111287705"/>
<keyword evidence="2" id="KW-1185">Reference proteome</keyword>
<protein>
    <submittedName>
        <fullName evidence="3">UDP-glycosyltransferase 89C1-like</fullName>
    </submittedName>
</protein>
<dbReference type="AlphaFoldDB" id="A0A6P5Y112"/>
<gene>
    <name evidence="3" type="primary">LOC111287705</name>
</gene>
<reference evidence="3" key="1">
    <citation type="submission" date="2025-08" db="UniProtKB">
        <authorList>
            <consortium name="RefSeq"/>
        </authorList>
    </citation>
    <scope>IDENTIFICATION</scope>
    <source>
        <tissue evidence="3">Fruit stalk</tissue>
    </source>
</reference>
<evidence type="ECO:0000313" key="2">
    <source>
        <dbReference type="Proteomes" id="UP000515121"/>
    </source>
</evidence>
<accession>A0A6P5Y112</accession>
<evidence type="ECO:0000313" key="3">
    <source>
        <dbReference type="RefSeq" id="XP_022734114.1"/>
    </source>
</evidence>
<dbReference type="Proteomes" id="UP000515121">
    <property type="component" value="Unplaced"/>
</dbReference>
<comment type="similarity">
    <text evidence="1">Belongs to the UDP-glycosyltransferase family.</text>
</comment>
<dbReference type="PANTHER" id="PTHR48049">
    <property type="entry name" value="GLYCOSYLTRANSFERASE"/>
    <property type="match status" value="1"/>
</dbReference>
<dbReference type="RefSeq" id="XP_022734114.1">
    <property type="nucleotide sequence ID" value="XM_022878379.1"/>
</dbReference>
<dbReference type="InterPro" id="IPR050481">
    <property type="entry name" value="UDP-glycosyltransf_plant"/>
</dbReference>
<dbReference type="SUPFAM" id="SSF53756">
    <property type="entry name" value="UDP-Glycosyltransferase/glycogen phosphorylase"/>
    <property type="match status" value="1"/>
</dbReference>
<evidence type="ECO:0000256" key="1">
    <source>
        <dbReference type="ARBA" id="ARBA00009995"/>
    </source>
</evidence>
<proteinExistence type="inferred from homology"/>
<dbReference type="KEGG" id="dzi:111287705"/>
<sequence length="168" mass="18817">MLLSSWVNSLASHLNIQNLSFSVLDPNSMFPWMVKALKVRDDAFSTRVHLGCIESWGLIFNTFTELDGGKMNMIKEDFSKHDRLWAVGPLLPIKASSKESNERGGPSSIPQDQVVAWLDSCQVDKSLIYVGFGTQITLTKRQMEAIASTLEESGVRFIWAVKDPIIKN</sequence>
<name>A0A6P5Y112_DURZI</name>
<dbReference type="PANTHER" id="PTHR48049:SF132">
    <property type="entry name" value="GLYCOSYLTRANSFERASE"/>
    <property type="match status" value="1"/>
</dbReference>
<dbReference type="OrthoDB" id="5835829at2759"/>
<organism evidence="2 3">
    <name type="scientific">Durio zibethinus</name>
    <name type="common">Durian</name>
    <dbReference type="NCBI Taxonomy" id="66656"/>
    <lineage>
        <taxon>Eukaryota</taxon>
        <taxon>Viridiplantae</taxon>
        <taxon>Streptophyta</taxon>
        <taxon>Embryophyta</taxon>
        <taxon>Tracheophyta</taxon>
        <taxon>Spermatophyta</taxon>
        <taxon>Magnoliopsida</taxon>
        <taxon>eudicotyledons</taxon>
        <taxon>Gunneridae</taxon>
        <taxon>Pentapetalae</taxon>
        <taxon>rosids</taxon>
        <taxon>malvids</taxon>
        <taxon>Malvales</taxon>
        <taxon>Malvaceae</taxon>
        <taxon>Helicteroideae</taxon>
        <taxon>Durio</taxon>
    </lineage>
</organism>
<dbReference type="GO" id="GO:0035251">
    <property type="term" value="F:UDP-glucosyltransferase activity"/>
    <property type="evidence" value="ECO:0007669"/>
    <property type="project" value="InterPro"/>
</dbReference>
<dbReference type="Gene3D" id="3.40.50.2000">
    <property type="entry name" value="Glycogen Phosphorylase B"/>
    <property type="match status" value="2"/>
</dbReference>